<feature type="binding site" evidence="8">
    <location>
        <position position="45"/>
    </location>
    <ligand>
        <name>L-glutamine</name>
        <dbReference type="ChEBI" id="CHEBI:58359"/>
    </ligand>
</feature>
<evidence type="ECO:0000256" key="4">
    <source>
        <dbReference type="ARBA" id="ARBA00022741"/>
    </source>
</evidence>
<dbReference type="NCBIfam" id="TIGR01368">
    <property type="entry name" value="CPSaseIIsmall"/>
    <property type="match status" value="1"/>
</dbReference>
<feature type="domain" description="Carbamoyl-phosphate synthase small subunit N-terminal" evidence="9">
    <location>
        <begin position="1"/>
        <end position="131"/>
    </location>
</feature>
<evidence type="ECO:0000256" key="8">
    <source>
        <dbReference type="HAMAP-Rule" id="MF_01209"/>
    </source>
</evidence>
<comment type="caution">
    <text evidence="10">The sequence shown here is derived from an EMBL/GenBank/DDBJ whole genome shotgun (WGS) entry which is preliminary data.</text>
</comment>
<keyword evidence="6 8" id="KW-0315">Glutamine amidotransferase</keyword>
<dbReference type="EC" id="6.3.5.5" evidence="8"/>
<dbReference type="NCBIfam" id="NF009475">
    <property type="entry name" value="PRK12838.1"/>
    <property type="match status" value="1"/>
</dbReference>
<dbReference type="SMART" id="SM01097">
    <property type="entry name" value="CPSase_sm_chain"/>
    <property type="match status" value="1"/>
</dbReference>
<dbReference type="Proteomes" id="UP001171111">
    <property type="component" value="Unassembled WGS sequence"/>
</dbReference>
<gene>
    <name evidence="8 10" type="primary">carA</name>
    <name evidence="10" type="ORF">Q2362_02030</name>
</gene>
<feature type="binding site" evidence="8">
    <location>
        <position position="313"/>
    </location>
    <ligand>
        <name>L-glutamine</name>
        <dbReference type="ChEBI" id="CHEBI:58359"/>
    </ligand>
</feature>
<comment type="catalytic activity">
    <reaction evidence="8">
        <text>L-glutamine + H2O = L-glutamate + NH4(+)</text>
        <dbReference type="Rhea" id="RHEA:15889"/>
        <dbReference type="ChEBI" id="CHEBI:15377"/>
        <dbReference type="ChEBI" id="CHEBI:28938"/>
        <dbReference type="ChEBI" id="CHEBI:29985"/>
        <dbReference type="ChEBI" id="CHEBI:58359"/>
    </reaction>
</comment>
<dbReference type="InterPro" id="IPR050472">
    <property type="entry name" value="Anth_synth/Amidotransfase"/>
</dbReference>
<keyword evidence="8" id="KW-0028">Amino-acid biosynthesis</keyword>
<feature type="binding site" evidence="8">
    <location>
        <position position="310"/>
    </location>
    <ligand>
        <name>L-glutamine</name>
        <dbReference type="ChEBI" id="CHEBI:58359"/>
    </ligand>
</feature>
<keyword evidence="4 8" id="KW-0547">Nucleotide-binding</keyword>
<name>A0ABT8T7C2_9BACT</name>
<sequence>MKAYIFIEGGVFLCADALGASGTYTGEMIFNTSMTGYQEILTDPSYAGQFIVFTMPEIGIVGTNQDDMESSKIHACGMFTRRLNTFASNFRSTASLAEFLKSQGKIAVYNIDTRALTKLMRSRGAQNIIVSTEISDKNELEARLKSSKKIAEIDFVAEVSTKEGYTHNKGVWSCAKGAYESPEKLTKCVAVLDYGVKQNILNELVSAGIKVRVFAHDTKADALIDMFKKGDINGVFLSNGPGDPVSLGAQIAEIKKLIEAKIPMFGICLGHQLLSNAFGYPTYKLKFGQHGSNHPVQNLITGAVEITSQNHNYNVPESIAEVANITHRNLFDNTIEGVAYKNAPVFSVQHHPESSAGPHESEYLFAQFLKAL</sequence>
<feature type="region of interest" description="CPSase" evidence="8">
    <location>
        <begin position="1"/>
        <end position="183"/>
    </location>
</feature>
<dbReference type="SUPFAM" id="SSF52021">
    <property type="entry name" value="Carbamoyl phosphate synthetase, small subunit N-terminal domain"/>
    <property type="match status" value="1"/>
</dbReference>
<evidence type="ECO:0000256" key="2">
    <source>
        <dbReference type="ARBA" id="ARBA00007800"/>
    </source>
</evidence>
<reference evidence="10 11" key="1">
    <citation type="submission" date="2023-06" db="EMBL/GenBank/DDBJ databases">
        <title>Campylobacter magnum sp. nov., isolated from cecal contents of domestic pigs (Sus scrofa domesticus).</title>
        <authorList>
            <person name="Papic B."/>
            <person name="Gruntar I."/>
        </authorList>
    </citation>
    <scope>NUCLEOTIDE SEQUENCE [LARGE SCALE GENOMIC DNA]</scope>
    <source>
        <strain evidence="11">34484-21</strain>
    </source>
</reference>
<dbReference type="PANTHER" id="PTHR43418:SF7">
    <property type="entry name" value="CARBAMOYL-PHOSPHATE SYNTHASE SMALL CHAIN"/>
    <property type="match status" value="1"/>
</dbReference>
<organism evidence="10 11">
    <name type="scientific">Campylobacter magnus</name>
    <dbReference type="NCBI Taxonomy" id="3026462"/>
    <lineage>
        <taxon>Bacteria</taxon>
        <taxon>Pseudomonadati</taxon>
        <taxon>Campylobacterota</taxon>
        <taxon>Epsilonproteobacteria</taxon>
        <taxon>Campylobacterales</taxon>
        <taxon>Campylobacteraceae</taxon>
        <taxon>Campylobacter</taxon>
    </lineage>
</organism>
<dbReference type="PRINTS" id="PR00099">
    <property type="entry name" value="CPSGATASE"/>
</dbReference>
<comment type="caution">
    <text evidence="8">Lacks conserved residue(s) required for the propagation of feature annotation.</text>
</comment>
<feature type="binding site" evidence="8">
    <location>
        <position position="269"/>
    </location>
    <ligand>
        <name>L-glutamine</name>
        <dbReference type="ChEBI" id="CHEBI:58359"/>
    </ligand>
</feature>
<dbReference type="SUPFAM" id="SSF52317">
    <property type="entry name" value="Class I glutamine amidotransferase-like"/>
    <property type="match status" value="1"/>
</dbReference>
<dbReference type="InterPro" id="IPR017926">
    <property type="entry name" value="GATASE"/>
</dbReference>
<comment type="pathway">
    <text evidence="8">Pyrimidine metabolism; UMP biosynthesis via de novo pathway; (S)-dihydroorotate from bicarbonate: step 1/3.</text>
</comment>
<evidence type="ECO:0000256" key="5">
    <source>
        <dbReference type="ARBA" id="ARBA00022840"/>
    </source>
</evidence>
<evidence type="ECO:0000256" key="7">
    <source>
        <dbReference type="ARBA" id="ARBA00048816"/>
    </source>
</evidence>
<feature type="binding site" evidence="8">
    <location>
        <position position="272"/>
    </location>
    <ligand>
        <name>L-glutamine</name>
        <dbReference type="ChEBI" id="CHEBI:58359"/>
    </ligand>
</feature>
<dbReference type="Pfam" id="PF00117">
    <property type="entry name" value="GATase"/>
    <property type="match status" value="1"/>
</dbReference>
<keyword evidence="8" id="KW-0055">Arginine biosynthesis</keyword>
<keyword evidence="11" id="KW-1185">Reference proteome</keyword>
<feature type="active site" description="Nucleophile" evidence="8">
    <location>
        <position position="268"/>
    </location>
</feature>
<protein>
    <recommendedName>
        <fullName evidence="8">Carbamoyl phosphate synthase small chain</fullName>
        <ecNumber evidence="8">6.3.5.5</ecNumber>
    </recommendedName>
    <alternativeName>
        <fullName evidence="8">Carbamoyl phosphate synthetase glutamine chain</fullName>
    </alternativeName>
</protein>
<keyword evidence="3 8" id="KW-0436">Ligase</keyword>
<dbReference type="HAMAP" id="MF_01209">
    <property type="entry name" value="CPSase_S_chain"/>
    <property type="match status" value="1"/>
</dbReference>
<comment type="function">
    <text evidence="8">Small subunit of the glutamine-dependent carbamoyl phosphate synthetase (CPSase). CPSase catalyzes the formation of carbamoyl phosphate from the ammonia moiety of glutamine, carbonate, and phosphate donated by ATP, constituting the first step of 2 biosynthetic pathways, one leading to arginine and/or urea and the other to pyrimidine nucleotides. The small subunit (glutamine amidotransferase) binds and cleaves glutamine to supply the large subunit with the substrate ammonia.</text>
</comment>
<dbReference type="CDD" id="cd01744">
    <property type="entry name" value="GATase1_CPSase"/>
    <property type="match status" value="1"/>
</dbReference>
<feature type="binding site" evidence="8">
    <location>
        <position position="242"/>
    </location>
    <ligand>
        <name>L-glutamine</name>
        <dbReference type="ChEBI" id="CHEBI:58359"/>
    </ligand>
</feature>
<dbReference type="Gene3D" id="3.50.30.20">
    <property type="entry name" value="Carbamoyl-phosphate synthase small subunit, N-terminal domain"/>
    <property type="match status" value="1"/>
</dbReference>
<evidence type="ECO:0000313" key="10">
    <source>
        <dbReference type="EMBL" id="MDO2408878.1"/>
    </source>
</evidence>
<comment type="subunit">
    <text evidence="8">Composed of two chains; the small (or glutamine) chain promotes the hydrolysis of glutamine to ammonia, which is used by the large (or ammonia) chain to synthesize carbamoyl phosphate. Tetramer of heterodimers (alpha,beta)4.</text>
</comment>
<evidence type="ECO:0000313" key="11">
    <source>
        <dbReference type="Proteomes" id="UP001171111"/>
    </source>
</evidence>
<comment type="catalytic activity">
    <reaction evidence="7 8">
        <text>hydrogencarbonate + L-glutamine + 2 ATP + H2O = carbamoyl phosphate + L-glutamate + 2 ADP + phosphate + 2 H(+)</text>
        <dbReference type="Rhea" id="RHEA:18633"/>
        <dbReference type="ChEBI" id="CHEBI:15377"/>
        <dbReference type="ChEBI" id="CHEBI:15378"/>
        <dbReference type="ChEBI" id="CHEBI:17544"/>
        <dbReference type="ChEBI" id="CHEBI:29985"/>
        <dbReference type="ChEBI" id="CHEBI:30616"/>
        <dbReference type="ChEBI" id="CHEBI:43474"/>
        <dbReference type="ChEBI" id="CHEBI:58228"/>
        <dbReference type="ChEBI" id="CHEBI:58359"/>
        <dbReference type="ChEBI" id="CHEBI:456216"/>
        <dbReference type="EC" id="6.3.5.5"/>
    </reaction>
</comment>
<dbReference type="InterPro" id="IPR035686">
    <property type="entry name" value="CPSase_GATase1"/>
</dbReference>
<dbReference type="PROSITE" id="PS51273">
    <property type="entry name" value="GATASE_TYPE_1"/>
    <property type="match status" value="1"/>
</dbReference>
<dbReference type="InterPro" id="IPR029062">
    <property type="entry name" value="Class_I_gatase-like"/>
</dbReference>
<evidence type="ECO:0000256" key="3">
    <source>
        <dbReference type="ARBA" id="ARBA00022598"/>
    </source>
</evidence>
<evidence type="ECO:0000259" key="9">
    <source>
        <dbReference type="SMART" id="SM01097"/>
    </source>
</evidence>
<comment type="similarity">
    <text evidence="2 8">Belongs to the CarA family.</text>
</comment>
<dbReference type="PRINTS" id="PR00097">
    <property type="entry name" value="ANTSNTHASEII"/>
</dbReference>
<dbReference type="RefSeq" id="WP_302243636.1">
    <property type="nucleotide sequence ID" value="NZ_JAULJQ010000002.1"/>
</dbReference>
<evidence type="ECO:0000256" key="1">
    <source>
        <dbReference type="ARBA" id="ARBA00005077"/>
    </source>
</evidence>
<feature type="active site" evidence="8">
    <location>
        <position position="351"/>
    </location>
</feature>
<dbReference type="EMBL" id="JAULJQ010000002">
    <property type="protein sequence ID" value="MDO2408878.1"/>
    <property type="molecule type" value="Genomic_DNA"/>
</dbReference>
<keyword evidence="5 8" id="KW-0067">ATP-binding</keyword>
<dbReference type="PANTHER" id="PTHR43418">
    <property type="entry name" value="MULTIFUNCTIONAL TRYPTOPHAN BIOSYNTHESIS PROTEIN-RELATED"/>
    <property type="match status" value="1"/>
</dbReference>
<dbReference type="InterPro" id="IPR002474">
    <property type="entry name" value="CarbamoylP_synth_ssu_N"/>
</dbReference>
<dbReference type="InterPro" id="IPR006274">
    <property type="entry name" value="CarbamoylP_synth_ssu"/>
</dbReference>
<feature type="active site" evidence="8">
    <location>
        <position position="353"/>
    </location>
</feature>
<dbReference type="Pfam" id="PF00988">
    <property type="entry name" value="CPSase_sm_chain"/>
    <property type="match status" value="1"/>
</dbReference>
<dbReference type="PRINTS" id="PR00096">
    <property type="entry name" value="GATASE"/>
</dbReference>
<dbReference type="GO" id="GO:0004088">
    <property type="term" value="F:carbamoyl-phosphate synthase (glutamine-hydrolyzing) activity"/>
    <property type="evidence" value="ECO:0007669"/>
    <property type="project" value="UniProtKB-EC"/>
</dbReference>
<keyword evidence="8" id="KW-0665">Pyrimidine biosynthesis</keyword>
<comment type="pathway">
    <text evidence="1 8">Amino-acid biosynthesis; L-arginine biosynthesis; carbamoyl phosphate from bicarbonate: step 1/1.</text>
</comment>
<accession>A0ABT8T7C2</accession>
<proteinExistence type="inferred from homology"/>
<dbReference type="Gene3D" id="3.40.50.880">
    <property type="match status" value="1"/>
</dbReference>
<dbReference type="InterPro" id="IPR036480">
    <property type="entry name" value="CarbP_synth_ssu_N_sf"/>
</dbReference>
<evidence type="ECO:0000256" key="6">
    <source>
        <dbReference type="ARBA" id="ARBA00022962"/>
    </source>
</evidence>
<feature type="binding site" evidence="8">
    <location>
        <position position="240"/>
    </location>
    <ligand>
        <name>L-glutamine</name>
        <dbReference type="ChEBI" id="CHEBI:58359"/>
    </ligand>
</feature>